<protein>
    <submittedName>
        <fullName evidence="2">Uncharacterized protein</fullName>
    </submittedName>
</protein>
<organism evidence="2">
    <name type="scientific">uncultured Caudovirales phage</name>
    <dbReference type="NCBI Taxonomy" id="2100421"/>
    <lineage>
        <taxon>Viruses</taxon>
        <taxon>Duplodnaviria</taxon>
        <taxon>Heunggongvirae</taxon>
        <taxon>Uroviricota</taxon>
        <taxon>Caudoviricetes</taxon>
        <taxon>Peduoviridae</taxon>
        <taxon>Maltschvirus</taxon>
        <taxon>Maltschvirus maltsch</taxon>
    </lineage>
</organism>
<accession>A0A6J5P611</accession>
<evidence type="ECO:0000256" key="1">
    <source>
        <dbReference type="SAM" id="MobiDB-lite"/>
    </source>
</evidence>
<dbReference type="EMBL" id="LR796766">
    <property type="protein sequence ID" value="CAB4164545.1"/>
    <property type="molecule type" value="Genomic_DNA"/>
</dbReference>
<feature type="region of interest" description="Disordered" evidence="1">
    <location>
        <begin position="1"/>
        <end position="21"/>
    </location>
</feature>
<name>A0A6J5P611_9CAUD</name>
<evidence type="ECO:0000313" key="2">
    <source>
        <dbReference type="EMBL" id="CAB4164545.1"/>
    </source>
</evidence>
<gene>
    <name evidence="2" type="ORF">UFOVP828_43</name>
</gene>
<reference evidence="2" key="1">
    <citation type="submission" date="2020-04" db="EMBL/GenBank/DDBJ databases">
        <authorList>
            <person name="Chiriac C."/>
            <person name="Salcher M."/>
            <person name="Ghai R."/>
            <person name="Kavagutti S V."/>
        </authorList>
    </citation>
    <scope>NUCLEOTIDE SEQUENCE</scope>
</reference>
<proteinExistence type="predicted"/>
<sequence length="148" mass="16125">MAQVSIPTVKSRYETGDRPSQQDYEDLIDTTASQATRLGTFGNNDNTISEIQNVTVVDSFSATEWRMVKYLVSISKTTQGDNYFYATELTILVDGADISVSEYGTIDNDGNIGTISVSRAGNTVALTITPDPVIKPVTLRYARMGLKA</sequence>